<evidence type="ECO:0000313" key="4">
    <source>
        <dbReference type="Proteomes" id="UP000282454"/>
    </source>
</evidence>
<feature type="signal peptide" evidence="2">
    <location>
        <begin position="1"/>
        <end position="18"/>
    </location>
</feature>
<dbReference type="RefSeq" id="WP_121393097.1">
    <property type="nucleotide sequence ID" value="NZ_RCDD01000004.1"/>
</dbReference>
<dbReference type="AlphaFoldDB" id="A0A421AZT9"/>
<evidence type="ECO:0000256" key="2">
    <source>
        <dbReference type="SAM" id="SignalP"/>
    </source>
</evidence>
<keyword evidence="2" id="KW-0732">Signal</keyword>
<comment type="caution">
    <text evidence="3">The sequence shown here is derived from an EMBL/GenBank/DDBJ whole genome shotgun (WGS) entry which is preliminary data.</text>
</comment>
<feature type="region of interest" description="Disordered" evidence="1">
    <location>
        <begin position="214"/>
        <end position="233"/>
    </location>
</feature>
<accession>A0A421AZT9</accession>
<organism evidence="3 4">
    <name type="scientific">Actinokineospora cianjurensis</name>
    <dbReference type="NCBI Taxonomy" id="585224"/>
    <lineage>
        <taxon>Bacteria</taxon>
        <taxon>Bacillati</taxon>
        <taxon>Actinomycetota</taxon>
        <taxon>Actinomycetes</taxon>
        <taxon>Pseudonocardiales</taxon>
        <taxon>Pseudonocardiaceae</taxon>
        <taxon>Actinokineospora</taxon>
    </lineage>
</organism>
<name>A0A421AZT9_9PSEU</name>
<dbReference type="Proteomes" id="UP000282454">
    <property type="component" value="Unassembled WGS sequence"/>
</dbReference>
<proteinExistence type="predicted"/>
<dbReference type="EMBL" id="RCDD01000004">
    <property type="protein sequence ID" value="RLK55291.1"/>
    <property type="molecule type" value="Genomic_DNA"/>
</dbReference>
<keyword evidence="4" id="KW-1185">Reference proteome</keyword>
<protein>
    <submittedName>
        <fullName evidence="3">Uncharacterized protein</fullName>
    </submittedName>
</protein>
<evidence type="ECO:0000313" key="3">
    <source>
        <dbReference type="EMBL" id="RLK55291.1"/>
    </source>
</evidence>
<sequence>MRKAALRLGFLATATALAVGFAAPTASAEATDIPVSAVVTLLANANIDIAGLDDDLLEDLADHDSIYELEHLLDWANDLAADLDIDVEDALWILNEELDGDGLLGDLLDGLDIDLDLDLDLLDDLDLDDILDLDGDLLGNHGLLDDLLDGDLLDLDIDADIDLDLRGTHSHNASTGNTDTTSPVAPVTDVVADVTDTVTDVTAPVTDAVSDLTNNLTDTTNTGADSGVDTESK</sequence>
<feature type="chain" id="PRO_5039344100" evidence="2">
    <location>
        <begin position="19"/>
        <end position="233"/>
    </location>
</feature>
<reference evidence="3 4" key="1">
    <citation type="submission" date="2018-10" db="EMBL/GenBank/DDBJ databases">
        <title>Genomic Encyclopedia of Archaeal and Bacterial Type Strains, Phase II (KMG-II): from individual species to whole genera.</title>
        <authorList>
            <person name="Goeker M."/>
        </authorList>
    </citation>
    <scope>NUCLEOTIDE SEQUENCE [LARGE SCALE GENOMIC DNA]</scope>
    <source>
        <strain evidence="3 4">DSM 45657</strain>
    </source>
</reference>
<evidence type="ECO:0000256" key="1">
    <source>
        <dbReference type="SAM" id="MobiDB-lite"/>
    </source>
</evidence>
<gene>
    <name evidence="3" type="ORF">CLV68_4775</name>
</gene>